<gene>
    <name evidence="1" type="ORF">LX99_04792</name>
</gene>
<organism evidence="1 2">
    <name type="scientific">Mucilaginibacter oryzae</name>
    <dbReference type="NCBI Taxonomy" id="468058"/>
    <lineage>
        <taxon>Bacteria</taxon>
        <taxon>Pseudomonadati</taxon>
        <taxon>Bacteroidota</taxon>
        <taxon>Sphingobacteriia</taxon>
        <taxon>Sphingobacteriales</taxon>
        <taxon>Sphingobacteriaceae</taxon>
        <taxon>Mucilaginibacter</taxon>
    </lineage>
</organism>
<protein>
    <submittedName>
        <fullName evidence="1">Uncharacterized protein</fullName>
    </submittedName>
</protein>
<accession>A0A316GW54</accession>
<dbReference type="Proteomes" id="UP000245678">
    <property type="component" value="Unassembled WGS sequence"/>
</dbReference>
<proteinExistence type="predicted"/>
<dbReference type="EMBL" id="QGHA01000017">
    <property type="protein sequence ID" value="PWK68268.1"/>
    <property type="molecule type" value="Genomic_DNA"/>
</dbReference>
<evidence type="ECO:0000313" key="1">
    <source>
        <dbReference type="EMBL" id="PWK68268.1"/>
    </source>
</evidence>
<dbReference type="RefSeq" id="WP_109610512.1">
    <property type="nucleotide sequence ID" value="NZ_QGHA01000017.1"/>
</dbReference>
<comment type="caution">
    <text evidence="1">The sequence shown here is derived from an EMBL/GenBank/DDBJ whole genome shotgun (WGS) entry which is preliminary data.</text>
</comment>
<dbReference type="Pfam" id="PF22014">
    <property type="entry name" value="DUF6932"/>
    <property type="match status" value="1"/>
</dbReference>
<reference evidence="1 2" key="1">
    <citation type="submission" date="2018-05" db="EMBL/GenBank/DDBJ databases">
        <title>Genomic Encyclopedia of Archaeal and Bacterial Type Strains, Phase II (KMG-II): from individual species to whole genera.</title>
        <authorList>
            <person name="Goeker M."/>
        </authorList>
    </citation>
    <scope>NUCLEOTIDE SEQUENCE [LARGE SCALE GENOMIC DNA]</scope>
    <source>
        <strain evidence="1 2">DSM 19975</strain>
    </source>
</reference>
<dbReference type="InterPro" id="IPR053860">
    <property type="entry name" value="DUF6932"/>
</dbReference>
<dbReference type="AlphaFoldDB" id="A0A316GW54"/>
<evidence type="ECO:0000313" key="2">
    <source>
        <dbReference type="Proteomes" id="UP000245678"/>
    </source>
</evidence>
<keyword evidence="2" id="KW-1185">Reference proteome</keyword>
<name>A0A316GW54_9SPHI</name>
<sequence length="148" mass="17262">MVPVFNNEGVLPEGVHEASFEEFKERFVYNSRRSEIYAAFLILVNDLRAINCWVVYIDGSYVTDKELPGDIDVCWDDDDEIDWELLDTHYPIFFDLNPPRKAQQLRYRADVFPANIYEGNSGLLFKDFFQQNKETGNTKGIVKINIQL</sequence>